<gene>
    <name evidence="1" type="ORF">RB2654_15180</name>
</gene>
<dbReference type="HOGENOM" id="CLU_3345609_0_0_5"/>
<protein>
    <submittedName>
        <fullName evidence="1">Uncharacterized protein</fullName>
    </submittedName>
</protein>
<dbReference type="STRING" id="314271.RB2654_15180"/>
<accession>A3VH85</accession>
<dbReference type="Proteomes" id="UP000002931">
    <property type="component" value="Unassembled WGS sequence"/>
</dbReference>
<name>A3VH85_9RHOB</name>
<evidence type="ECO:0000313" key="1">
    <source>
        <dbReference type="EMBL" id="EAQ12640.1"/>
    </source>
</evidence>
<organism evidence="1 2">
    <name type="scientific">Maritimibacter alkaliphilus HTCC2654</name>
    <dbReference type="NCBI Taxonomy" id="314271"/>
    <lineage>
        <taxon>Bacteria</taxon>
        <taxon>Pseudomonadati</taxon>
        <taxon>Pseudomonadota</taxon>
        <taxon>Alphaproteobacteria</taxon>
        <taxon>Rhodobacterales</taxon>
        <taxon>Roseobacteraceae</taxon>
        <taxon>Maritimibacter</taxon>
    </lineage>
</organism>
<reference evidence="1 2" key="1">
    <citation type="journal article" date="2010" name="J. Bacteriol.">
        <title>Genome sequences of Pelagibaca bermudensis HTCC2601T and Maritimibacter alkaliphilus HTCC2654T, the type strains of two marine Roseobacter genera.</title>
        <authorList>
            <person name="Thrash J.C."/>
            <person name="Cho J.C."/>
            <person name="Ferriera S."/>
            <person name="Johnson J."/>
            <person name="Vergin K.L."/>
            <person name="Giovannoni S.J."/>
        </authorList>
    </citation>
    <scope>NUCLEOTIDE SEQUENCE [LARGE SCALE GENOMIC DNA]</scope>
    <source>
        <strain evidence="1 2">HTCC2654</strain>
    </source>
</reference>
<proteinExistence type="predicted"/>
<sequence length="37" mass="4306">MGDVYVVTAFPPWPTRWVANFVTSHLLNLKAHRKCIH</sequence>
<comment type="caution">
    <text evidence="1">The sequence shown here is derived from an EMBL/GenBank/DDBJ whole genome shotgun (WGS) entry which is preliminary data.</text>
</comment>
<dbReference type="AlphaFoldDB" id="A3VH85"/>
<evidence type="ECO:0000313" key="2">
    <source>
        <dbReference type="Proteomes" id="UP000002931"/>
    </source>
</evidence>
<keyword evidence="2" id="KW-1185">Reference proteome</keyword>
<dbReference type="EMBL" id="AAMT01000008">
    <property type="protein sequence ID" value="EAQ12640.1"/>
    <property type="molecule type" value="Genomic_DNA"/>
</dbReference>